<keyword evidence="2" id="KW-0433">Leucine-rich repeat</keyword>
<dbReference type="Proteomes" id="UP000233551">
    <property type="component" value="Unassembled WGS sequence"/>
</dbReference>
<keyword evidence="6" id="KW-0472">Membrane</keyword>
<evidence type="ECO:0000256" key="2">
    <source>
        <dbReference type="ARBA" id="ARBA00022614"/>
    </source>
</evidence>
<evidence type="ECO:0000256" key="4">
    <source>
        <dbReference type="ARBA" id="ARBA00022737"/>
    </source>
</evidence>
<evidence type="ECO:0000256" key="3">
    <source>
        <dbReference type="ARBA" id="ARBA00022692"/>
    </source>
</evidence>
<dbReference type="GO" id="GO:0016020">
    <property type="term" value="C:membrane"/>
    <property type="evidence" value="ECO:0007669"/>
    <property type="project" value="UniProtKB-SubCell"/>
</dbReference>
<dbReference type="PANTHER" id="PTHR27008:SF499">
    <property type="entry name" value="OS06G0581500 PROTEIN"/>
    <property type="match status" value="1"/>
</dbReference>
<protein>
    <submittedName>
        <fullName evidence="7">Uncharacterized protein</fullName>
    </submittedName>
</protein>
<evidence type="ECO:0000313" key="8">
    <source>
        <dbReference type="Proteomes" id="UP000233551"/>
    </source>
</evidence>
<accession>A0A2I0ISK9</accession>
<evidence type="ECO:0000256" key="1">
    <source>
        <dbReference type="ARBA" id="ARBA00004370"/>
    </source>
</evidence>
<name>A0A2I0ISK9_PUNGR</name>
<keyword evidence="3" id="KW-0812">Transmembrane</keyword>
<dbReference type="Gene3D" id="3.80.10.10">
    <property type="entry name" value="Ribonuclease Inhibitor"/>
    <property type="match status" value="1"/>
</dbReference>
<keyword evidence="5" id="KW-1133">Transmembrane helix</keyword>
<comment type="subcellular location">
    <subcellularLocation>
        <location evidence="1">Membrane</location>
    </subcellularLocation>
</comment>
<dbReference type="InterPro" id="IPR001611">
    <property type="entry name" value="Leu-rich_rpt"/>
</dbReference>
<keyword evidence="4" id="KW-0677">Repeat</keyword>
<proteinExistence type="predicted"/>
<dbReference type="STRING" id="22663.A0A2I0ISK9"/>
<dbReference type="InterPro" id="IPR051809">
    <property type="entry name" value="Plant_receptor-like_S/T_kinase"/>
</dbReference>
<organism evidence="7 8">
    <name type="scientific">Punica granatum</name>
    <name type="common">Pomegranate</name>
    <dbReference type="NCBI Taxonomy" id="22663"/>
    <lineage>
        <taxon>Eukaryota</taxon>
        <taxon>Viridiplantae</taxon>
        <taxon>Streptophyta</taxon>
        <taxon>Embryophyta</taxon>
        <taxon>Tracheophyta</taxon>
        <taxon>Spermatophyta</taxon>
        <taxon>Magnoliopsida</taxon>
        <taxon>eudicotyledons</taxon>
        <taxon>Gunneridae</taxon>
        <taxon>Pentapetalae</taxon>
        <taxon>rosids</taxon>
        <taxon>malvids</taxon>
        <taxon>Myrtales</taxon>
        <taxon>Lythraceae</taxon>
        <taxon>Punica</taxon>
    </lineage>
</organism>
<dbReference type="AlphaFoldDB" id="A0A2I0ISK9"/>
<dbReference type="SUPFAM" id="SSF52058">
    <property type="entry name" value="L domain-like"/>
    <property type="match status" value="1"/>
</dbReference>
<sequence length="147" mass="16089">MWKAKQGSTGLFFPELAEKVKADMPGDVQSALGITEGSPRRPFYTRLQLCSTSSTACDGLDRFWSRGGLEFIPAREEPIALDLSRNSFVGMLPNEVGNLRNLGYLDVSENQFSCDIPVTLGTCIRLKQLYMGGNKLQGVIPQSLGSL</sequence>
<evidence type="ECO:0000256" key="5">
    <source>
        <dbReference type="ARBA" id="ARBA00022989"/>
    </source>
</evidence>
<dbReference type="InterPro" id="IPR032675">
    <property type="entry name" value="LRR_dom_sf"/>
</dbReference>
<reference evidence="7 8" key="1">
    <citation type="submission" date="2017-11" db="EMBL/GenBank/DDBJ databases">
        <title>De-novo sequencing of pomegranate (Punica granatum L.) genome.</title>
        <authorList>
            <person name="Akparov Z."/>
            <person name="Amiraslanov A."/>
            <person name="Hajiyeva S."/>
            <person name="Abbasov M."/>
            <person name="Kaur K."/>
            <person name="Hamwieh A."/>
            <person name="Solovyev V."/>
            <person name="Salamov A."/>
            <person name="Braich B."/>
            <person name="Kosarev P."/>
            <person name="Mahmoud A."/>
            <person name="Hajiyev E."/>
            <person name="Babayeva S."/>
            <person name="Izzatullayeva V."/>
            <person name="Mammadov A."/>
            <person name="Mammadov A."/>
            <person name="Sharifova S."/>
            <person name="Ojaghi J."/>
            <person name="Eynullazada K."/>
            <person name="Bayramov B."/>
            <person name="Abdulazimova A."/>
            <person name="Shahmuradov I."/>
        </authorList>
    </citation>
    <scope>NUCLEOTIDE SEQUENCE [LARGE SCALE GENOMIC DNA]</scope>
    <source>
        <strain evidence="8">cv. AG2017</strain>
        <tissue evidence="7">Leaf</tissue>
    </source>
</reference>
<evidence type="ECO:0000313" key="7">
    <source>
        <dbReference type="EMBL" id="PKI46974.1"/>
    </source>
</evidence>
<dbReference type="EMBL" id="PGOL01002562">
    <property type="protein sequence ID" value="PKI46974.1"/>
    <property type="molecule type" value="Genomic_DNA"/>
</dbReference>
<comment type="caution">
    <text evidence="7">The sequence shown here is derived from an EMBL/GenBank/DDBJ whole genome shotgun (WGS) entry which is preliminary data.</text>
</comment>
<keyword evidence="8" id="KW-1185">Reference proteome</keyword>
<dbReference type="PANTHER" id="PTHR27008">
    <property type="entry name" value="OS04G0122200 PROTEIN"/>
    <property type="match status" value="1"/>
</dbReference>
<evidence type="ECO:0000256" key="6">
    <source>
        <dbReference type="ARBA" id="ARBA00023136"/>
    </source>
</evidence>
<dbReference type="Pfam" id="PF00560">
    <property type="entry name" value="LRR_1"/>
    <property type="match status" value="3"/>
</dbReference>
<gene>
    <name evidence="7" type="ORF">CRG98_032599</name>
</gene>